<gene>
    <name evidence="1" type="ORF">A2373_00655</name>
</gene>
<protein>
    <submittedName>
        <fullName evidence="1">Uncharacterized protein</fullName>
    </submittedName>
</protein>
<proteinExistence type="predicted"/>
<dbReference type="AlphaFoldDB" id="A0A1F6NIV0"/>
<evidence type="ECO:0000313" key="1">
    <source>
        <dbReference type="EMBL" id="OGH83887.1"/>
    </source>
</evidence>
<comment type="caution">
    <text evidence="1">The sequence shown here is derived from an EMBL/GenBank/DDBJ whole genome shotgun (WGS) entry which is preliminary data.</text>
</comment>
<name>A0A1F6NIV0_9BACT</name>
<evidence type="ECO:0000313" key="2">
    <source>
        <dbReference type="Proteomes" id="UP000176300"/>
    </source>
</evidence>
<dbReference type="Proteomes" id="UP000176300">
    <property type="component" value="Unassembled WGS sequence"/>
</dbReference>
<accession>A0A1F6NIV0</accession>
<dbReference type="EMBL" id="MFQS01000008">
    <property type="protein sequence ID" value="OGH83887.1"/>
    <property type="molecule type" value="Genomic_DNA"/>
</dbReference>
<reference evidence="1 2" key="1">
    <citation type="journal article" date="2016" name="Nat. Commun.">
        <title>Thousands of microbial genomes shed light on interconnected biogeochemical processes in an aquifer system.</title>
        <authorList>
            <person name="Anantharaman K."/>
            <person name="Brown C.T."/>
            <person name="Hug L.A."/>
            <person name="Sharon I."/>
            <person name="Castelle C.J."/>
            <person name="Probst A.J."/>
            <person name="Thomas B.C."/>
            <person name="Singh A."/>
            <person name="Wilkins M.J."/>
            <person name="Karaoz U."/>
            <person name="Brodie E.L."/>
            <person name="Williams K.H."/>
            <person name="Hubbard S.S."/>
            <person name="Banfield J.F."/>
        </authorList>
    </citation>
    <scope>NUCLEOTIDE SEQUENCE [LARGE SCALE GENOMIC DNA]</scope>
</reference>
<organism evidence="1 2">
    <name type="scientific">Candidatus Magasanikbacteria bacterium RIFOXYB1_FULL_40_15</name>
    <dbReference type="NCBI Taxonomy" id="1798697"/>
    <lineage>
        <taxon>Bacteria</taxon>
        <taxon>Candidatus Magasanikiibacteriota</taxon>
    </lineage>
</organism>
<sequence length="113" mass="12863">MSLLNHKYFTTKLSTIIIYTAVKTTPLYNKIICILPVTPIKQFNSIRRLEPCWFAQSAVAGEPESILSGLPSPVKVKSRTKYDGEPQLALSEPTARFFAPLFIKKVEERKLFF</sequence>